<gene>
    <name evidence="1" type="ORF">G3572_08485</name>
</gene>
<dbReference type="RefSeq" id="WP_164610749.1">
    <property type="nucleotide sequence ID" value="NZ_JAAIKE010000002.1"/>
</dbReference>
<sequence>MTVSEEEMIETAIGALLSQKRDARVLVGQLVSRWPEVSALQVIYVLAMSAGSLEHMLSGPEVALAAQEAWRMAGLVGVDLHMMEHLALPHQTAGDLLAYWLAHDGFFLPPPA</sequence>
<evidence type="ECO:0000313" key="2">
    <source>
        <dbReference type="Proteomes" id="UP000481421"/>
    </source>
</evidence>
<dbReference type="AlphaFoldDB" id="A0A6B3RJR1"/>
<protein>
    <submittedName>
        <fullName evidence="1">Uncharacterized protein</fullName>
    </submittedName>
</protein>
<organism evidence="1 2">
    <name type="scientific">Pseudotabrizicola algicola</name>
    <dbReference type="NCBI Taxonomy" id="2709381"/>
    <lineage>
        <taxon>Bacteria</taxon>
        <taxon>Pseudomonadati</taxon>
        <taxon>Pseudomonadota</taxon>
        <taxon>Alphaproteobacteria</taxon>
        <taxon>Rhodobacterales</taxon>
        <taxon>Paracoccaceae</taxon>
        <taxon>Pseudotabrizicola</taxon>
    </lineage>
</organism>
<dbReference type="EMBL" id="JAAIKE010000002">
    <property type="protein sequence ID" value="NEX46240.1"/>
    <property type="molecule type" value="Genomic_DNA"/>
</dbReference>
<name>A0A6B3RJR1_9RHOB</name>
<proteinExistence type="predicted"/>
<accession>A0A6B3RJR1</accession>
<comment type="caution">
    <text evidence="1">The sequence shown here is derived from an EMBL/GenBank/DDBJ whole genome shotgun (WGS) entry which is preliminary data.</text>
</comment>
<dbReference type="Proteomes" id="UP000481421">
    <property type="component" value="Unassembled WGS sequence"/>
</dbReference>
<keyword evidence="2" id="KW-1185">Reference proteome</keyword>
<evidence type="ECO:0000313" key="1">
    <source>
        <dbReference type="EMBL" id="NEX46240.1"/>
    </source>
</evidence>
<reference evidence="1 2" key="1">
    <citation type="submission" date="2020-02" db="EMBL/GenBank/DDBJ databases">
        <title>Rhodobacter algicola sp. nov., isolated from microalga culture.</title>
        <authorList>
            <person name="Park C.-Y."/>
        </authorList>
    </citation>
    <scope>NUCLEOTIDE SEQUENCE [LARGE SCALE GENOMIC DNA]</scope>
    <source>
        <strain evidence="1 2">ETT8</strain>
    </source>
</reference>